<dbReference type="Gene3D" id="1.10.10.10">
    <property type="entry name" value="Winged helix-like DNA-binding domain superfamily/Winged helix DNA-binding domain"/>
    <property type="match status" value="1"/>
</dbReference>
<name>A0ABP7K3B8_9ACTN</name>
<gene>
    <name evidence="3" type="ORF">GCM10022207_28600</name>
</gene>
<keyword evidence="1" id="KW-0175">Coiled coil</keyword>
<evidence type="ECO:0008006" key="5">
    <source>
        <dbReference type="Google" id="ProtNLM"/>
    </source>
</evidence>
<feature type="region of interest" description="Disordered" evidence="2">
    <location>
        <begin position="59"/>
        <end position="103"/>
    </location>
</feature>
<protein>
    <recommendedName>
        <fullName evidence="5">Regulatory protein</fullName>
    </recommendedName>
</protein>
<keyword evidence="4" id="KW-1185">Reference proteome</keyword>
<sequence length="174" mass="18452">MSIEADARVDLTNAYTERVRADLERVDSEIAQLETRLKSLHADRVLLGRLWENLSAVAAESAAPAPNRKGPAATGHGTPESSAPAPASVDGTRGRPARRGSVRAAVLRRLRASDGPMSVNDMFEALPSAVRASGKVVVRNTLEALVARGIAQRSRQGQSVRYTFADLPAGDEGA</sequence>
<evidence type="ECO:0000256" key="1">
    <source>
        <dbReference type="SAM" id="Coils"/>
    </source>
</evidence>
<dbReference type="InterPro" id="IPR036390">
    <property type="entry name" value="WH_DNA-bd_sf"/>
</dbReference>
<feature type="coiled-coil region" evidence="1">
    <location>
        <begin position="16"/>
        <end position="43"/>
    </location>
</feature>
<reference evidence="4" key="1">
    <citation type="journal article" date="2019" name="Int. J. Syst. Evol. Microbiol.">
        <title>The Global Catalogue of Microorganisms (GCM) 10K type strain sequencing project: providing services to taxonomists for standard genome sequencing and annotation.</title>
        <authorList>
            <consortium name="The Broad Institute Genomics Platform"/>
            <consortium name="The Broad Institute Genome Sequencing Center for Infectious Disease"/>
            <person name="Wu L."/>
            <person name="Ma J."/>
        </authorList>
    </citation>
    <scope>NUCLEOTIDE SEQUENCE [LARGE SCALE GENOMIC DNA]</scope>
    <source>
        <strain evidence="4">JCM 16578</strain>
    </source>
</reference>
<dbReference type="SUPFAM" id="SSF46785">
    <property type="entry name" value="Winged helix' DNA-binding domain"/>
    <property type="match status" value="1"/>
</dbReference>
<comment type="caution">
    <text evidence="3">The sequence shown here is derived from an EMBL/GenBank/DDBJ whole genome shotgun (WGS) entry which is preliminary data.</text>
</comment>
<dbReference type="InterPro" id="IPR036388">
    <property type="entry name" value="WH-like_DNA-bd_sf"/>
</dbReference>
<organism evidence="3 4">
    <name type="scientific">Streptomyces lannensis</name>
    <dbReference type="NCBI Taxonomy" id="766498"/>
    <lineage>
        <taxon>Bacteria</taxon>
        <taxon>Bacillati</taxon>
        <taxon>Actinomycetota</taxon>
        <taxon>Actinomycetes</taxon>
        <taxon>Kitasatosporales</taxon>
        <taxon>Streptomycetaceae</taxon>
        <taxon>Streptomyces</taxon>
    </lineage>
</organism>
<evidence type="ECO:0000313" key="3">
    <source>
        <dbReference type="EMBL" id="GAA3863042.1"/>
    </source>
</evidence>
<dbReference type="Proteomes" id="UP001501563">
    <property type="component" value="Unassembled WGS sequence"/>
</dbReference>
<evidence type="ECO:0000313" key="4">
    <source>
        <dbReference type="Proteomes" id="UP001501563"/>
    </source>
</evidence>
<accession>A0ABP7K3B8</accession>
<proteinExistence type="predicted"/>
<evidence type="ECO:0000256" key="2">
    <source>
        <dbReference type="SAM" id="MobiDB-lite"/>
    </source>
</evidence>
<dbReference type="EMBL" id="BAAAZA010000007">
    <property type="protein sequence ID" value="GAA3863042.1"/>
    <property type="molecule type" value="Genomic_DNA"/>
</dbReference>
<dbReference type="RefSeq" id="WP_345548361.1">
    <property type="nucleotide sequence ID" value="NZ_BAAAZA010000007.1"/>
</dbReference>